<accession>F0ZUI4</accession>
<dbReference type="VEuPathDB" id="AmoebaDB:DICPUDRAFT_155634"/>
<keyword evidence="3 6" id="KW-0812">Transmembrane</keyword>
<sequence length="129" mass="14272">MSFRQPSESTTLLITSVMWVIVIGVLRFGAPYFKSSEVGTIIGGLIGSLLFFFQITFIGSIKRDIKWFELIFSIFTTAIISSTVHRVSGTVSVLSSIAIVFYLNHVSHKIHSKIEEANSVSTGGKKKRN</sequence>
<dbReference type="EMBL" id="GL871195">
    <property type="protein sequence ID" value="EGC32398.1"/>
    <property type="molecule type" value="Genomic_DNA"/>
</dbReference>
<dbReference type="FunCoup" id="F0ZUI4">
    <property type="interactions" value="18"/>
</dbReference>
<dbReference type="InterPro" id="IPR018614">
    <property type="entry name" value="KRTCAP2"/>
</dbReference>
<dbReference type="STRING" id="5786.F0ZUI4"/>
<keyword evidence="5 6" id="KW-0472">Membrane</keyword>
<dbReference type="PANTHER" id="PTHR32001">
    <property type="entry name" value="KERATINOCYTE-ASSOCIATED PROTEIN 2"/>
    <property type="match status" value="1"/>
</dbReference>
<evidence type="ECO:0000313" key="7">
    <source>
        <dbReference type="EMBL" id="EGC32398.1"/>
    </source>
</evidence>
<proteinExistence type="inferred from homology"/>
<comment type="similarity">
    <text evidence="2">Belongs to the KRTCAP2 family.</text>
</comment>
<feature type="transmembrane region" description="Helical" evidence="6">
    <location>
        <begin position="12"/>
        <end position="33"/>
    </location>
</feature>
<name>F0ZUI4_DICPU</name>
<gene>
    <name evidence="7" type="ORF">DICPUDRAFT_155634</name>
</gene>
<dbReference type="InParanoid" id="F0ZUI4"/>
<dbReference type="Pfam" id="PF09775">
    <property type="entry name" value="Keratin_assoc"/>
    <property type="match status" value="1"/>
</dbReference>
<dbReference type="GO" id="GO:0016020">
    <property type="term" value="C:membrane"/>
    <property type="evidence" value="ECO:0007669"/>
    <property type="project" value="UniProtKB-SubCell"/>
</dbReference>
<organism evidence="7 8">
    <name type="scientific">Dictyostelium purpureum</name>
    <name type="common">Slime mold</name>
    <dbReference type="NCBI Taxonomy" id="5786"/>
    <lineage>
        <taxon>Eukaryota</taxon>
        <taxon>Amoebozoa</taxon>
        <taxon>Evosea</taxon>
        <taxon>Eumycetozoa</taxon>
        <taxon>Dictyostelia</taxon>
        <taxon>Dictyosteliales</taxon>
        <taxon>Dictyosteliaceae</taxon>
        <taxon>Dictyostelium</taxon>
    </lineage>
</organism>
<dbReference type="PANTHER" id="PTHR32001:SF1">
    <property type="entry name" value="KERATINOCYTE-ASSOCIATED PROTEIN 2"/>
    <property type="match status" value="1"/>
</dbReference>
<dbReference type="GO" id="GO:0006487">
    <property type="term" value="P:protein N-linked glycosylation"/>
    <property type="evidence" value="ECO:0000318"/>
    <property type="project" value="GO_Central"/>
</dbReference>
<evidence type="ECO:0000256" key="4">
    <source>
        <dbReference type="ARBA" id="ARBA00022989"/>
    </source>
</evidence>
<dbReference type="Proteomes" id="UP000001064">
    <property type="component" value="Unassembled WGS sequence"/>
</dbReference>
<dbReference type="GeneID" id="10509008"/>
<evidence type="ECO:0000256" key="2">
    <source>
        <dbReference type="ARBA" id="ARBA00007279"/>
    </source>
</evidence>
<keyword evidence="4 6" id="KW-1133">Transmembrane helix</keyword>
<keyword evidence="8" id="KW-1185">Reference proteome</keyword>
<reference evidence="8" key="1">
    <citation type="journal article" date="2011" name="Genome Biol.">
        <title>Comparative genomics of the social amoebae Dictyostelium discoideum and Dictyostelium purpureum.</title>
        <authorList>
            <consortium name="US DOE Joint Genome Institute (JGI-PGF)"/>
            <person name="Sucgang R."/>
            <person name="Kuo A."/>
            <person name="Tian X."/>
            <person name="Salerno W."/>
            <person name="Parikh A."/>
            <person name="Feasley C.L."/>
            <person name="Dalin E."/>
            <person name="Tu H."/>
            <person name="Huang E."/>
            <person name="Barry K."/>
            <person name="Lindquist E."/>
            <person name="Shapiro H."/>
            <person name="Bruce D."/>
            <person name="Schmutz J."/>
            <person name="Salamov A."/>
            <person name="Fey P."/>
            <person name="Gaudet P."/>
            <person name="Anjard C."/>
            <person name="Babu M.M."/>
            <person name="Basu S."/>
            <person name="Bushmanova Y."/>
            <person name="van der Wel H."/>
            <person name="Katoh-Kurasawa M."/>
            <person name="Dinh C."/>
            <person name="Coutinho P.M."/>
            <person name="Saito T."/>
            <person name="Elias M."/>
            <person name="Schaap P."/>
            <person name="Kay R.R."/>
            <person name="Henrissat B."/>
            <person name="Eichinger L."/>
            <person name="Rivero F."/>
            <person name="Putnam N.H."/>
            <person name="West C.M."/>
            <person name="Loomis W.F."/>
            <person name="Chisholm R.L."/>
            <person name="Shaulsky G."/>
            <person name="Strassmann J.E."/>
            <person name="Queller D.C."/>
            <person name="Kuspa A."/>
            <person name="Grigoriev I.V."/>
        </authorList>
    </citation>
    <scope>NUCLEOTIDE SEQUENCE [LARGE SCALE GENOMIC DNA]</scope>
    <source>
        <strain evidence="8">QSDP1</strain>
    </source>
</reference>
<evidence type="ECO:0000256" key="6">
    <source>
        <dbReference type="SAM" id="Phobius"/>
    </source>
</evidence>
<dbReference type="OrthoDB" id="1111004at2759"/>
<comment type="subcellular location">
    <subcellularLocation>
        <location evidence="1">Membrane</location>
        <topology evidence="1">Multi-pass membrane protein</topology>
    </subcellularLocation>
</comment>
<evidence type="ECO:0000256" key="1">
    <source>
        <dbReference type="ARBA" id="ARBA00004141"/>
    </source>
</evidence>
<feature type="transmembrane region" description="Helical" evidence="6">
    <location>
        <begin position="39"/>
        <end position="58"/>
    </location>
</feature>
<evidence type="ECO:0000256" key="3">
    <source>
        <dbReference type="ARBA" id="ARBA00022692"/>
    </source>
</evidence>
<dbReference type="KEGG" id="dpp:DICPUDRAFT_155634"/>
<protein>
    <submittedName>
        <fullName evidence="7">Uncharacterized protein</fullName>
    </submittedName>
</protein>
<evidence type="ECO:0000256" key="5">
    <source>
        <dbReference type="ARBA" id="ARBA00023136"/>
    </source>
</evidence>
<dbReference type="OMA" id="ITIYYMN"/>
<dbReference type="AlphaFoldDB" id="F0ZUI4"/>
<dbReference type="RefSeq" id="XP_003291084.1">
    <property type="nucleotide sequence ID" value="XM_003291036.1"/>
</dbReference>
<dbReference type="eggNOG" id="KOG4615">
    <property type="taxonomic scope" value="Eukaryota"/>
</dbReference>
<evidence type="ECO:0000313" key="8">
    <source>
        <dbReference type="Proteomes" id="UP000001064"/>
    </source>
</evidence>